<evidence type="ECO:0000256" key="5">
    <source>
        <dbReference type="ARBA" id="ARBA00022838"/>
    </source>
</evidence>
<keyword evidence="2 10" id="KW-0158">Chromosome</keyword>
<dbReference type="Pfam" id="PF03801">
    <property type="entry name" value="Ndc80_HEC"/>
    <property type="match status" value="1"/>
</dbReference>
<keyword evidence="6 11" id="KW-0175">Coiled coil</keyword>
<evidence type="ECO:0000256" key="1">
    <source>
        <dbReference type="ARBA" id="ARBA00007050"/>
    </source>
</evidence>
<evidence type="ECO:0000256" key="11">
    <source>
        <dbReference type="SAM" id="Coils"/>
    </source>
</evidence>
<keyword evidence="3 10" id="KW-0132">Cell division</keyword>
<dbReference type="RefSeq" id="XP_015596888.1">
    <property type="nucleotide sequence ID" value="XM_015741402.2"/>
</dbReference>
<evidence type="ECO:0000256" key="10">
    <source>
        <dbReference type="RuleBase" id="RU368072"/>
    </source>
</evidence>
<comment type="subcellular location">
    <subcellularLocation>
        <location evidence="10">Chromosome</location>
        <location evidence="10">Centromere</location>
        <location evidence="10">Kinetochore</location>
    </subcellularLocation>
    <subcellularLocation>
        <location evidence="10">Nucleus</location>
    </subcellularLocation>
</comment>
<dbReference type="Proteomes" id="UP000694920">
    <property type="component" value="Unplaced"/>
</dbReference>
<organism evidence="14 15">
    <name type="scientific">Cephus cinctus</name>
    <name type="common">Wheat stem sawfly</name>
    <dbReference type="NCBI Taxonomy" id="211228"/>
    <lineage>
        <taxon>Eukaryota</taxon>
        <taxon>Metazoa</taxon>
        <taxon>Ecdysozoa</taxon>
        <taxon>Arthropoda</taxon>
        <taxon>Hexapoda</taxon>
        <taxon>Insecta</taxon>
        <taxon>Pterygota</taxon>
        <taxon>Neoptera</taxon>
        <taxon>Endopterygota</taxon>
        <taxon>Hymenoptera</taxon>
        <taxon>Cephoidea</taxon>
        <taxon>Cephidae</taxon>
        <taxon>Cephus</taxon>
    </lineage>
</organism>
<comment type="function">
    <text evidence="10">Acts as a component of the essential kinetochore-associated NDC80 complex, which is required for chromosome segregation and spindle checkpoint activity.</text>
</comment>
<sequence>MRQNSLGRKLSLNPVRVSSFDKEDRDPTRNDARKPSLAKSRASSTSGDSSHIPRPRIRSIGPSIDGPSRKSNLKLPGKVSISHYGSATPKTPLATSNRTTLALPLGSTVRGRSPSAERASALGVKGSRKDTRPLSDKGYQMEMLRRIDEYMRNIEQSCLLNPSGSLKPISLKMFVDVAAILFKLLDVKPILTMSNYIVELPNISKKVHYPGIVNKSWLKTANTMHSWPHVLGLLSWLVELCDVMDIATYSFQVKNLPYHGATATDSLFNRSTFESMLNCYTAWNEDKLDEEEKLLKEHFQELANQIGVDNENILAAQNELKVEQKKLTEAQNNNRSANKCTEELEDTLASLQADELKVLEDIRAKEEYINESKRDFQQMKSEIVILQNDIQKHEARKRELEKLIADQPMSAAERDDIVERCSVSQNYLHQVDDLLMDLEKTIYSLDIKLASTRNNLNKVILAYNKDIVLNFNASIDININDLMMPEKEISSSLIFEVLNEKKSFADRFKEQLHQKLLLTENSIEQQSEHYEALQEKLKNLETEHQDVVENLKEKKLQIKNIKKQYKEEEAFLRKQIKDLQDNIKLLQEPFADLESYTKDLEESREKLDALERRKAFLERQASRFFTEFFQIIAEHRNEVALILKRLQQGC</sequence>
<dbReference type="InterPro" id="IPR005550">
    <property type="entry name" value="Kinetochore_Ndc80"/>
</dbReference>
<gene>
    <name evidence="15" type="primary">LOC107268535</name>
</gene>
<evidence type="ECO:0000259" key="13">
    <source>
        <dbReference type="Pfam" id="PF03801"/>
    </source>
</evidence>
<feature type="compositionally biased region" description="Basic and acidic residues" evidence="12">
    <location>
        <begin position="19"/>
        <end position="34"/>
    </location>
</feature>
<comment type="similarity">
    <text evidence="1 10">Belongs to the NDC80/HEC1 family.</text>
</comment>
<dbReference type="AlphaFoldDB" id="A0AAJ7BXK8"/>
<comment type="subunit">
    <text evidence="10">Component of the NDC80 complex.</text>
</comment>
<keyword evidence="5 10" id="KW-0995">Kinetochore</keyword>
<evidence type="ECO:0000256" key="3">
    <source>
        <dbReference type="ARBA" id="ARBA00022618"/>
    </source>
</evidence>
<evidence type="ECO:0000256" key="2">
    <source>
        <dbReference type="ARBA" id="ARBA00022454"/>
    </source>
</evidence>
<dbReference type="InterPro" id="IPR038273">
    <property type="entry name" value="Ndc80_sf"/>
</dbReference>
<keyword evidence="8 10" id="KW-0131">Cell cycle</keyword>
<dbReference type="GO" id="GO:0005634">
    <property type="term" value="C:nucleus"/>
    <property type="evidence" value="ECO:0007669"/>
    <property type="project" value="UniProtKB-SubCell"/>
</dbReference>
<reference evidence="15" key="1">
    <citation type="submission" date="2025-08" db="UniProtKB">
        <authorList>
            <consortium name="RefSeq"/>
        </authorList>
    </citation>
    <scope>IDENTIFICATION</scope>
</reference>
<evidence type="ECO:0000256" key="8">
    <source>
        <dbReference type="ARBA" id="ARBA00023306"/>
    </source>
</evidence>
<accession>A0AAJ7BXK8</accession>
<evidence type="ECO:0000256" key="7">
    <source>
        <dbReference type="ARBA" id="ARBA00023242"/>
    </source>
</evidence>
<evidence type="ECO:0000256" key="12">
    <source>
        <dbReference type="SAM" id="MobiDB-lite"/>
    </source>
</evidence>
<name>A0AAJ7BXK8_CEPCN</name>
<keyword evidence="9 10" id="KW-0137">Centromere</keyword>
<evidence type="ECO:0000313" key="15">
    <source>
        <dbReference type="RefSeq" id="XP_015596888.1"/>
    </source>
</evidence>
<dbReference type="KEGG" id="ccin:107268535"/>
<dbReference type="PANTHER" id="PTHR10643:SF2">
    <property type="entry name" value="KINETOCHORE PROTEIN NDC80 HOMOLOG"/>
    <property type="match status" value="1"/>
</dbReference>
<feature type="region of interest" description="Disordered" evidence="12">
    <location>
        <begin position="1"/>
        <end position="76"/>
    </location>
</feature>
<dbReference type="GeneID" id="107268535"/>
<feature type="coiled-coil region" evidence="11">
    <location>
        <begin position="313"/>
        <end position="403"/>
    </location>
</feature>
<dbReference type="GO" id="GO:0051315">
    <property type="term" value="P:attachment of mitotic spindle microtubules to kinetochore"/>
    <property type="evidence" value="ECO:0007669"/>
    <property type="project" value="UniProtKB-UniRule"/>
</dbReference>
<evidence type="ECO:0000256" key="6">
    <source>
        <dbReference type="ARBA" id="ARBA00023054"/>
    </source>
</evidence>
<dbReference type="CTD" id="10403"/>
<keyword evidence="4 10" id="KW-0498">Mitosis</keyword>
<feature type="coiled-coil region" evidence="11">
    <location>
        <begin position="516"/>
        <end position="627"/>
    </location>
</feature>
<evidence type="ECO:0000313" key="14">
    <source>
        <dbReference type="Proteomes" id="UP000694920"/>
    </source>
</evidence>
<evidence type="ECO:0000256" key="9">
    <source>
        <dbReference type="ARBA" id="ARBA00023328"/>
    </source>
</evidence>
<evidence type="ECO:0000256" key="4">
    <source>
        <dbReference type="ARBA" id="ARBA00022776"/>
    </source>
</evidence>
<keyword evidence="14" id="KW-1185">Reference proteome</keyword>
<dbReference type="Gene3D" id="1.10.418.30">
    <property type="entry name" value="Ncd80 complex, Ncd80 subunit"/>
    <property type="match status" value="1"/>
</dbReference>
<proteinExistence type="inferred from homology"/>
<dbReference type="GO" id="GO:0051301">
    <property type="term" value="P:cell division"/>
    <property type="evidence" value="ECO:0007669"/>
    <property type="project" value="UniProtKB-UniRule"/>
</dbReference>
<feature type="domain" description="Kinetochore protein Ndc80 CH" evidence="13">
    <location>
        <begin position="125"/>
        <end position="244"/>
    </location>
</feature>
<protein>
    <recommendedName>
        <fullName evidence="10">Kinetochore protein NDC80</fullName>
    </recommendedName>
</protein>
<keyword evidence="7 10" id="KW-0539">Nucleus</keyword>
<dbReference type="PANTHER" id="PTHR10643">
    <property type="entry name" value="KINETOCHORE PROTEIN NDC80"/>
    <property type="match status" value="1"/>
</dbReference>
<dbReference type="InterPro" id="IPR055260">
    <property type="entry name" value="Ndc80_CH"/>
</dbReference>
<dbReference type="GO" id="GO:0031262">
    <property type="term" value="C:Ndc80 complex"/>
    <property type="evidence" value="ECO:0007669"/>
    <property type="project" value="UniProtKB-UniRule"/>
</dbReference>